<dbReference type="InterPro" id="IPR002941">
    <property type="entry name" value="DNA_methylase_N4/N6"/>
</dbReference>
<evidence type="ECO:0000313" key="7">
    <source>
        <dbReference type="Proteomes" id="UP000042997"/>
    </source>
</evidence>
<dbReference type="GO" id="GO:0003677">
    <property type="term" value="F:DNA binding"/>
    <property type="evidence" value="ECO:0007669"/>
    <property type="project" value="InterPro"/>
</dbReference>
<dbReference type="InterPro" id="IPR002052">
    <property type="entry name" value="DNA_methylase_N6_adenine_CS"/>
</dbReference>
<dbReference type="PANTHER" id="PTHR13370">
    <property type="entry name" value="RNA METHYLASE-RELATED"/>
    <property type="match status" value="1"/>
</dbReference>
<gene>
    <name evidence="6" type="ORF">RHRU231_450132</name>
</gene>
<dbReference type="Pfam" id="PF01555">
    <property type="entry name" value="N6_N4_Mtase"/>
    <property type="match status" value="1"/>
</dbReference>
<dbReference type="GO" id="GO:0032259">
    <property type="term" value="P:methylation"/>
    <property type="evidence" value="ECO:0007669"/>
    <property type="project" value="UniProtKB-KW"/>
</dbReference>
<keyword evidence="2 6" id="KW-0489">Methyltransferase</keyword>
<dbReference type="GO" id="GO:0009007">
    <property type="term" value="F:site-specific DNA-methyltransferase (adenine-specific) activity"/>
    <property type="evidence" value="ECO:0007669"/>
    <property type="project" value="TreeGrafter"/>
</dbReference>
<dbReference type="Gene3D" id="3.40.50.150">
    <property type="entry name" value="Vaccinia Virus protein VP39"/>
    <property type="match status" value="1"/>
</dbReference>
<reference evidence="6 7" key="1">
    <citation type="journal article" date="2014" name="Genome Announc.">
        <title>Draft Genome Sequence of Propane- and Butane-Oxidizing Actinobacterium Rhodococcus ruber IEGM 231.</title>
        <authorList>
            <person name="Ivshina I.B."/>
            <person name="Kuyukina M.S."/>
            <person name="Krivoruchko A.V."/>
            <person name="Barbe V."/>
            <person name="Fischer C."/>
        </authorList>
    </citation>
    <scope>NUCLEOTIDE SEQUENCE [LARGE SCALE GENOMIC DNA]</scope>
</reference>
<organism evidence="6 7">
    <name type="scientific">Rhodococcus ruber</name>
    <dbReference type="NCBI Taxonomy" id="1830"/>
    <lineage>
        <taxon>Bacteria</taxon>
        <taxon>Bacillati</taxon>
        <taxon>Actinomycetota</taxon>
        <taxon>Actinomycetes</taxon>
        <taxon>Mycobacteriales</taxon>
        <taxon>Nocardiaceae</taxon>
        <taxon>Rhodococcus</taxon>
    </lineage>
</organism>
<evidence type="ECO:0000256" key="1">
    <source>
        <dbReference type="ARBA" id="ARBA00006594"/>
    </source>
</evidence>
<dbReference type="PROSITE" id="PS00092">
    <property type="entry name" value="N6_MTASE"/>
    <property type="match status" value="1"/>
</dbReference>
<dbReference type="EC" id="2.1.1.-" evidence="4"/>
<evidence type="ECO:0000256" key="4">
    <source>
        <dbReference type="RuleBase" id="RU362026"/>
    </source>
</evidence>
<comment type="similarity">
    <text evidence="1 4">Belongs to the N(4)/N(6)-methyltransferase family.</text>
</comment>
<dbReference type="GO" id="GO:0008170">
    <property type="term" value="F:N-methyltransferase activity"/>
    <property type="evidence" value="ECO:0007669"/>
    <property type="project" value="InterPro"/>
</dbReference>
<dbReference type="REBASE" id="100496">
    <property type="entry name" value="M.Rru231ORF450132P"/>
</dbReference>
<proteinExistence type="inferred from homology"/>
<keyword evidence="3" id="KW-0808">Transferase</keyword>
<evidence type="ECO:0000313" key="6">
    <source>
        <dbReference type="EMBL" id="CDZ88965.1"/>
    </source>
</evidence>
<dbReference type="PRINTS" id="PR00508">
    <property type="entry name" value="S21N4MTFRASE"/>
</dbReference>
<evidence type="ECO:0000259" key="5">
    <source>
        <dbReference type="Pfam" id="PF01555"/>
    </source>
</evidence>
<dbReference type="GO" id="GO:0005737">
    <property type="term" value="C:cytoplasm"/>
    <property type="evidence" value="ECO:0007669"/>
    <property type="project" value="TreeGrafter"/>
</dbReference>
<protein>
    <recommendedName>
        <fullName evidence="4">Methyltransferase</fullName>
        <ecNumber evidence="4">2.1.1.-</ecNumber>
    </recommendedName>
</protein>
<dbReference type="Proteomes" id="UP000042997">
    <property type="component" value="Unassembled WGS sequence"/>
</dbReference>
<evidence type="ECO:0000256" key="3">
    <source>
        <dbReference type="ARBA" id="ARBA00022679"/>
    </source>
</evidence>
<sequence length="236" mass="25972">MTPKPYYQDDFVTLYHGDYKEIAESMPDASADCVITDPPYTDRTHTKAKTNKGAGNSQAIEFAPFSDDDLTHALMQCGRISKRWVIASLDYAHAFSLDANPPEGLRSMRVGVWVKTNPMPQITGDRPGQGWEAILFMHRAGVRSTWNGGGRSGVWTFPVVQNAGHPTSKPLGMVSEWVRLFTDPGGTVFDPFAGSGTTLRAAKNTGRRAIGVELEERYCEIIAQRCSQEVLDFGIA</sequence>
<feature type="domain" description="DNA methylase N-4/N-6" evidence="5">
    <location>
        <begin position="32"/>
        <end position="223"/>
    </location>
</feature>
<evidence type="ECO:0000256" key="2">
    <source>
        <dbReference type="ARBA" id="ARBA00022603"/>
    </source>
</evidence>
<dbReference type="SUPFAM" id="SSF53335">
    <property type="entry name" value="S-adenosyl-L-methionine-dependent methyltransferases"/>
    <property type="match status" value="1"/>
</dbReference>
<accession>A0A098BL53</accession>
<dbReference type="PANTHER" id="PTHR13370:SF3">
    <property type="entry name" value="TRNA (GUANINE(10)-N2)-METHYLTRANSFERASE HOMOLOG"/>
    <property type="match status" value="1"/>
</dbReference>
<name>A0A098BL53_9NOCA</name>
<dbReference type="InterPro" id="IPR001091">
    <property type="entry name" value="RM_Methyltransferase"/>
</dbReference>
<dbReference type="InterPro" id="IPR029063">
    <property type="entry name" value="SAM-dependent_MTases_sf"/>
</dbReference>
<dbReference type="RefSeq" id="WP_052455277.1">
    <property type="nucleotide sequence ID" value="NZ_JAPWIU010000038.1"/>
</dbReference>
<dbReference type="EMBL" id="CCSD01000056">
    <property type="protein sequence ID" value="CDZ88965.1"/>
    <property type="molecule type" value="Genomic_DNA"/>
</dbReference>
<dbReference type="OrthoDB" id="9773060at2"/>
<dbReference type="AlphaFoldDB" id="A0A098BL53"/>